<organism evidence="2 3">
    <name type="scientific">Rothia nasimurium</name>
    <dbReference type="NCBI Taxonomy" id="85336"/>
    <lineage>
        <taxon>Bacteria</taxon>
        <taxon>Bacillati</taxon>
        <taxon>Actinomycetota</taxon>
        <taxon>Actinomycetes</taxon>
        <taxon>Micrococcales</taxon>
        <taxon>Micrococcaceae</taxon>
        <taxon>Rothia</taxon>
    </lineage>
</organism>
<accession>A0A4Y9F5S2</accession>
<dbReference type="InterPro" id="IPR036614">
    <property type="entry name" value="RusA-like_sf"/>
</dbReference>
<comment type="caution">
    <text evidence="2">The sequence shown here is derived from an EMBL/GenBank/DDBJ whole genome shotgun (WGS) entry which is preliminary data.</text>
</comment>
<dbReference type="Proteomes" id="UP000297951">
    <property type="component" value="Unassembled WGS sequence"/>
</dbReference>
<gene>
    <name evidence="2" type="ORF">E4U03_04755</name>
</gene>
<dbReference type="InterPro" id="IPR008822">
    <property type="entry name" value="Endonuclease_RusA-like"/>
</dbReference>
<dbReference type="Pfam" id="PF05866">
    <property type="entry name" value="RusA"/>
    <property type="match status" value="1"/>
</dbReference>
<evidence type="ECO:0000313" key="3">
    <source>
        <dbReference type="Proteomes" id="UP000297951"/>
    </source>
</evidence>
<proteinExistence type="predicted"/>
<evidence type="ECO:0000313" key="2">
    <source>
        <dbReference type="EMBL" id="TFU22929.1"/>
    </source>
</evidence>
<dbReference type="Gene3D" id="3.30.1330.70">
    <property type="entry name" value="Holliday junction resolvase RusA"/>
    <property type="match status" value="1"/>
</dbReference>
<dbReference type="EMBL" id="SPQC01000012">
    <property type="protein sequence ID" value="TFU22929.1"/>
    <property type="molecule type" value="Genomic_DNA"/>
</dbReference>
<feature type="compositionally biased region" description="Basic residues" evidence="1">
    <location>
        <begin position="11"/>
        <end position="23"/>
    </location>
</feature>
<dbReference type="GO" id="GO:0000287">
    <property type="term" value="F:magnesium ion binding"/>
    <property type="evidence" value="ECO:0007669"/>
    <property type="project" value="InterPro"/>
</dbReference>
<feature type="region of interest" description="Disordered" evidence="1">
    <location>
        <begin position="1"/>
        <end position="53"/>
    </location>
</feature>
<dbReference type="SUPFAM" id="SSF103084">
    <property type="entry name" value="Holliday junction resolvase RusA"/>
    <property type="match status" value="1"/>
</dbReference>
<name>A0A4Y9F5S2_9MICC</name>
<evidence type="ECO:0000256" key="1">
    <source>
        <dbReference type="SAM" id="MobiDB-lite"/>
    </source>
</evidence>
<dbReference type="GO" id="GO:0006281">
    <property type="term" value="P:DNA repair"/>
    <property type="evidence" value="ECO:0007669"/>
    <property type="project" value="InterPro"/>
</dbReference>
<sequence length="202" mass="23174">MRTSYRDPRRARLGNPHRRRPCHHLPDGRGGVSAPPRHRRLQGHLYPPIPPSQGTSRLARLLREETMTGPLNIEVLGEPIPQGSMKAFVRGKRAHLTSDNPRLKAWRQAVTLRARKHAGAYTGERPLHVTYRFHLTKPKSVRRWLPWVKPDLDKLIRAVNDGIGDAKVWDDDSRVTTITAWKVYEAPGYRPGVFITIREETQ</sequence>
<protein>
    <submittedName>
        <fullName evidence="2">RusA family crossover junction endodeoxyribonuclease</fullName>
    </submittedName>
</protein>
<feature type="compositionally biased region" description="Basic and acidic residues" evidence="1">
    <location>
        <begin position="1"/>
        <end position="10"/>
    </location>
</feature>
<dbReference type="OrthoDB" id="3732467at2"/>
<dbReference type="GO" id="GO:0006310">
    <property type="term" value="P:DNA recombination"/>
    <property type="evidence" value="ECO:0007669"/>
    <property type="project" value="InterPro"/>
</dbReference>
<reference evidence="2 3" key="1">
    <citation type="submission" date="2019-03" db="EMBL/GenBank/DDBJ databases">
        <title>Diversity of the mouse oral microbiome.</title>
        <authorList>
            <person name="Joseph S."/>
            <person name="Aduse-Opoku J."/>
            <person name="Curtis M."/>
            <person name="Wade W."/>
            <person name="Hashim A."/>
        </authorList>
    </citation>
    <scope>NUCLEOTIDE SEQUENCE [LARGE SCALE GENOMIC DNA]</scope>
    <source>
        <strain evidence="3">irhom_31</strain>
    </source>
</reference>
<dbReference type="AlphaFoldDB" id="A0A4Y9F5S2"/>